<evidence type="ECO:0000313" key="1">
    <source>
        <dbReference type="EMBL" id="AIE61802.1"/>
    </source>
</evidence>
<dbReference type="Proteomes" id="UP000027602">
    <property type="component" value="Plasmid pBM19"/>
</dbReference>
<sequence>MSKNKNDSIKNPFGLLHVIIYISFRNFKTNSDGLSHSYLHHQPPYYNQQPKILQTSTSKIILIFSSPHNRLFS</sequence>
<dbReference type="KEGG" id="bmet:BMMGA3_17275"/>
<name>A0A068M239_BACMM</name>
<proteinExistence type="predicted"/>
<dbReference type="EMBL" id="CP007741">
    <property type="protein sequence ID" value="AIE61802.1"/>
    <property type="molecule type" value="Genomic_DNA"/>
</dbReference>
<organism evidence="1 2">
    <name type="scientific">Bacillus methanolicus (strain MGA3 / ATCC 53907)</name>
    <dbReference type="NCBI Taxonomy" id="796606"/>
    <lineage>
        <taxon>Bacteria</taxon>
        <taxon>Bacillati</taxon>
        <taxon>Bacillota</taxon>
        <taxon>Bacilli</taxon>
        <taxon>Bacillales</taxon>
        <taxon>Bacillaceae</taxon>
        <taxon>Bacillus</taxon>
    </lineage>
</organism>
<protein>
    <submittedName>
        <fullName evidence="1">Uncharacterized protein</fullName>
    </submittedName>
</protein>
<accession>A0A068M239</accession>
<dbReference type="HOGENOM" id="CLU_2696913_0_0_9"/>
<reference evidence="1 2" key="1">
    <citation type="journal article" date="2015" name="BMC Genomics">
        <title>Transcriptome analysis of thermophilic methylotrophic Bacillus methanolicus MGA3 using RNA-sequencing provides detailed insights into its previously uncharted transcriptional landscape.</title>
        <authorList>
            <person name="Irla M."/>
            <person name="Neshat A."/>
            <person name="Brautaset T."/>
            <person name="Ruckert C."/>
            <person name="Kalinowski J."/>
            <person name="Wendisch V.F."/>
        </authorList>
    </citation>
    <scope>NUCLEOTIDE SEQUENCE [LARGE SCALE GENOMIC DNA]</scope>
    <source>
        <strain evidence="2">MGA3 / ATCC 53907</strain>
        <plasmid evidence="2">Plasmid pBM19</plasmid>
    </source>
</reference>
<keyword evidence="1" id="KW-0614">Plasmid</keyword>
<dbReference type="AlphaFoldDB" id="A0A068M239"/>
<evidence type="ECO:0000313" key="2">
    <source>
        <dbReference type="Proteomes" id="UP000027602"/>
    </source>
</evidence>
<keyword evidence="2" id="KW-1185">Reference proteome</keyword>
<geneLocation type="plasmid" evidence="1 2">
    <name>pBM19</name>
</geneLocation>
<gene>
    <name evidence="1" type="ORF">BMMGA3_17275</name>
</gene>